<keyword evidence="7" id="KW-0966">Cell projection</keyword>
<evidence type="ECO:0000256" key="8">
    <source>
        <dbReference type="ARBA" id="ARBA00037841"/>
    </source>
</evidence>
<comment type="function">
    <text evidence="11">Component of the nexin-dynein regulatory complex (N-DRC), a key regulator of ciliary/flagellar motility which maintains the alignment and integrity of the distal axoneme and regulates microtubule sliding in motile axonemes. Plays a critical role in the assembly of N-DRC and also stabilizes the assembly of multiple inner dynein arms and radial spokes. Coassembles with DRC1 to form a central scaffold needed for assembly of the N-DRC and its attachment to the outer doublet microtubules.</text>
</comment>
<dbReference type="GO" id="GO:0005858">
    <property type="term" value="C:axonemal dynein complex"/>
    <property type="evidence" value="ECO:0007669"/>
    <property type="project" value="InterPro"/>
</dbReference>
<dbReference type="PANTHER" id="PTHR21625:SF0">
    <property type="entry name" value="DYNEIN REGULATORY COMPLEX SUBUNIT 2"/>
    <property type="match status" value="1"/>
</dbReference>
<feature type="domain" description="Dynein regulatory complex protein 1/2 N-terminal" evidence="13">
    <location>
        <begin position="7"/>
        <end position="104"/>
    </location>
</feature>
<evidence type="ECO:0000256" key="1">
    <source>
        <dbReference type="ARBA" id="ARBA00004611"/>
    </source>
</evidence>
<protein>
    <recommendedName>
        <fullName evidence="10">Dynein regulatory complex subunit 2</fullName>
    </recommendedName>
</protein>
<reference evidence="14" key="1">
    <citation type="submission" date="2015-07" db="EMBL/GenBank/DDBJ databases">
        <title>Adaptation to a free-living lifestyle via gene acquisitions in the diplomonad Trepomonas sp. PC1.</title>
        <authorList>
            <person name="Xu F."/>
            <person name="Jerlstrom-Hultqvist J."/>
            <person name="Kolisko M."/>
            <person name="Simpson A.G.B."/>
            <person name="Roger A.J."/>
            <person name="Svard S.G."/>
            <person name="Andersson J.O."/>
        </authorList>
    </citation>
    <scope>NUCLEOTIDE SEQUENCE</scope>
    <source>
        <strain evidence="14">PC1</strain>
    </source>
</reference>
<keyword evidence="5" id="KW-0969">Cilium</keyword>
<evidence type="ECO:0000256" key="9">
    <source>
        <dbReference type="ARBA" id="ARBA00038424"/>
    </source>
</evidence>
<evidence type="ECO:0000259" key="13">
    <source>
        <dbReference type="Pfam" id="PF14772"/>
    </source>
</evidence>
<dbReference type="InterPro" id="IPR039750">
    <property type="entry name" value="DRC1/DRC2"/>
</dbReference>
<feature type="coiled-coil region" evidence="12">
    <location>
        <begin position="240"/>
        <end position="331"/>
    </location>
</feature>
<evidence type="ECO:0000313" key="14">
    <source>
        <dbReference type="EMBL" id="JAP91342.1"/>
    </source>
</evidence>
<keyword evidence="6" id="KW-0206">Cytoskeleton</keyword>
<evidence type="ECO:0000256" key="6">
    <source>
        <dbReference type="ARBA" id="ARBA00023212"/>
    </source>
</evidence>
<comment type="similarity">
    <text evidence="9">Belongs to the DRC2 family.</text>
</comment>
<dbReference type="GO" id="GO:0060285">
    <property type="term" value="P:cilium-dependent cell motility"/>
    <property type="evidence" value="ECO:0007669"/>
    <property type="project" value="TreeGrafter"/>
</dbReference>
<accession>A0A146K385</accession>
<dbReference type="InterPro" id="IPR039505">
    <property type="entry name" value="DRC1/2_N"/>
</dbReference>
<feature type="coiled-coil region" evidence="12">
    <location>
        <begin position="121"/>
        <end position="181"/>
    </location>
</feature>
<evidence type="ECO:0000256" key="10">
    <source>
        <dbReference type="ARBA" id="ARBA00040899"/>
    </source>
</evidence>
<dbReference type="Pfam" id="PF14772">
    <property type="entry name" value="NYD-SP28"/>
    <property type="match status" value="1"/>
</dbReference>
<comment type="subcellular location">
    <subcellularLocation>
        <location evidence="1">Cytoplasm</location>
        <location evidence="1">Cytoskeleton</location>
        <location evidence="1">Flagellum axoneme</location>
    </subcellularLocation>
    <subcellularLocation>
        <location evidence="8">Cytoplasm</location>
        <location evidence="8">Cytoskeleton</location>
        <location evidence="8">Flagellum basal body</location>
    </subcellularLocation>
</comment>
<evidence type="ECO:0000256" key="4">
    <source>
        <dbReference type="ARBA" id="ARBA00023054"/>
    </source>
</evidence>
<keyword evidence="2" id="KW-0963">Cytoplasm</keyword>
<keyword evidence="4 12" id="KW-0175">Coiled coil</keyword>
<keyword evidence="3" id="KW-0282">Flagellum</keyword>
<evidence type="ECO:0000256" key="2">
    <source>
        <dbReference type="ARBA" id="ARBA00022490"/>
    </source>
</evidence>
<dbReference type="EMBL" id="GDID01005264">
    <property type="protein sequence ID" value="JAP91342.1"/>
    <property type="molecule type" value="Transcribed_RNA"/>
</dbReference>
<evidence type="ECO:0000256" key="7">
    <source>
        <dbReference type="ARBA" id="ARBA00023273"/>
    </source>
</evidence>
<evidence type="ECO:0000256" key="12">
    <source>
        <dbReference type="SAM" id="Coils"/>
    </source>
</evidence>
<gene>
    <name evidence="14" type="ORF">TPC1_17074</name>
</gene>
<organism evidence="14">
    <name type="scientific">Trepomonas sp. PC1</name>
    <dbReference type="NCBI Taxonomy" id="1076344"/>
    <lineage>
        <taxon>Eukaryota</taxon>
        <taxon>Metamonada</taxon>
        <taxon>Diplomonadida</taxon>
        <taxon>Hexamitidae</taxon>
        <taxon>Hexamitinae</taxon>
        <taxon>Trepomonas</taxon>
    </lineage>
</organism>
<name>A0A146K385_9EUKA</name>
<dbReference type="GO" id="GO:0003352">
    <property type="term" value="P:regulation of cilium movement"/>
    <property type="evidence" value="ECO:0007669"/>
    <property type="project" value="TreeGrafter"/>
</dbReference>
<evidence type="ECO:0000256" key="5">
    <source>
        <dbReference type="ARBA" id="ARBA00023069"/>
    </source>
</evidence>
<evidence type="ECO:0000256" key="3">
    <source>
        <dbReference type="ARBA" id="ARBA00022846"/>
    </source>
</evidence>
<proteinExistence type="inferred from homology"/>
<evidence type="ECO:0000256" key="11">
    <source>
        <dbReference type="ARBA" id="ARBA00045865"/>
    </source>
</evidence>
<dbReference type="PANTHER" id="PTHR21625">
    <property type="entry name" value="NYD-SP28 PROTEIN"/>
    <property type="match status" value="1"/>
</dbReference>
<dbReference type="AlphaFoldDB" id="A0A146K385"/>
<dbReference type="GO" id="GO:0070286">
    <property type="term" value="P:axonemal dynein complex assembly"/>
    <property type="evidence" value="ECO:0007669"/>
    <property type="project" value="InterPro"/>
</dbReference>
<sequence length="438" mass="51867">MNIDLKKQEAEEVVRQKHMQYQEYLSRILDTEAQLNAKNKAKIQELMKNKLKFVKTTQLRQELEDLSINYERNCERKDATVVLLSRYISIAEEQRKRSVQSHSQIVSELLSLLNERMLLFQHDAEDNIARLKAQYDQELASLEKIYNQRIQTMQKIKQATINEENDLIEQLKTDYESKLSEIGSVNKEQYNITQLHLQEQNTELEHHLLEEHEKYKLQTESKQHQFKILLIKDQQSFNTIEENKIKIQQLTKQINHWNSKIQQTINEFKEKNFLLKTERDEAQAEFNQLKQKLLKFRRTESTRQKQLSNDAHDAEDKIVGLKEQAERIIRLAVLCGRLETEAERVNEVDRLGVPLAREIEQEVERLKDEDDFQLEDQGETELQVVKAAEELRYVYKKLSNATIDRLALQREQVLLERENQELREALQRFLSVGTVGGV</sequence>